<dbReference type="Proteomes" id="UP001054846">
    <property type="component" value="Chromosome"/>
</dbReference>
<keyword evidence="3" id="KW-1185">Reference proteome</keyword>
<dbReference type="Gene3D" id="3.40.50.720">
    <property type="entry name" value="NAD(P)-binding Rossmann-like Domain"/>
    <property type="match status" value="1"/>
</dbReference>
<accession>A0ABY3PRR0</accession>
<dbReference type="EMBL" id="CP063845">
    <property type="protein sequence ID" value="UFP96127.1"/>
    <property type="molecule type" value="Genomic_DNA"/>
</dbReference>
<protein>
    <submittedName>
        <fullName evidence="2">Saccharopine dehydrogenase NADP-binding domain-containing protein</fullName>
    </submittedName>
</protein>
<name>A0ABY3PRR0_9CYAN</name>
<proteinExistence type="predicted"/>
<evidence type="ECO:0000259" key="1">
    <source>
        <dbReference type="Pfam" id="PF03435"/>
    </source>
</evidence>
<gene>
    <name evidence="2" type="ORF">ISF26_07930</name>
</gene>
<feature type="domain" description="Saccharopine dehydrogenase NADP binding" evidence="1">
    <location>
        <begin position="5"/>
        <end position="127"/>
    </location>
</feature>
<evidence type="ECO:0000313" key="2">
    <source>
        <dbReference type="EMBL" id="UFP96127.1"/>
    </source>
</evidence>
<organism evidence="2 3">
    <name type="scientific">Gloeobacter morelensis MG652769</name>
    <dbReference type="NCBI Taxonomy" id="2781736"/>
    <lineage>
        <taxon>Bacteria</taxon>
        <taxon>Bacillati</taxon>
        <taxon>Cyanobacteriota</taxon>
        <taxon>Cyanophyceae</taxon>
        <taxon>Gloeobacterales</taxon>
        <taxon>Gloeobacteraceae</taxon>
        <taxon>Gloeobacter</taxon>
        <taxon>Gloeobacter morelensis</taxon>
    </lineage>
</organism>
<dbReference type="PANTHER" id="PTHR43796:SF2">
    <property type="entry name" value="CARBOXYNORSPERMIDINE SYNTHASE"/>
    <property type="match status" value="1"/>
</dbReference>
<dbReference type="RefSeq" id="WP_230843371.1">
    <property type="nucleotide sequence ID" value="NZ_CP063845.1"/>
</dbReference>
<dbReference type="InterPro" id="IPR005097">
    <property type="entry name" value="Sacchrp_dh_NADP-bd"/>
</dbReference>
<dbReference type="InterPro" id="IPR036291">
    <property type="entry name" value="NAD(P)-bd_dom_sf"/>
</dbReference>
<dbReference type="Pfam" id="PF03435">
    <property type="entry name" value="Sacchrp_dh_NADP"/>
    <property type="match status" value="1"/>
</dbReference>
<dbReference type="PANTHER" id="PTHR43796">
    <property type="entry name" value="CARBOXYNORSPERMIDINE SYNTHASE"/>
    <property type="match status" value="1"/>
</dbReference>
<sequence>MKNRVLILGGQGRIGAAIARDLASHTSMQVVITGRTAKTGPAFVEQLGPRTRFLALDLADRSRLEASIADTDLVIHCTGPFHHRDGTVLKTCIERRVDYLDVSDYRDYTIAALALREQAEAAGVTAIVNSGIFPGISNSMVRQAAEYLDEPQAIHLSYIVQGSGGAGVTVMRTTFLGLKRPFKAWLGGEWQEVKPYTGHETVQFPQGPGSVYWFDMPESYTLSRTFPVHTVVTKFGVDPDFYNRLTWMAAHWFPDELMRNPNAIEFLSQVSHQMTAITDSFSGIGVRIRAQVSGLKDGQPARRTALLTHENTTVACGIGTGSLAELMLTGEVHKPGVWTVDEALPTPLFEKAMAGRGIKILFE</sequence>
<evidence type="ECO:0000313" key="3">
    <source>
        <dbReference type="Proteomes" id="UP001054846"/>
    </source>
</evidence>
<reference evidence="2 3" key="1">
    <citation type="journal article" date="2021" name="Genome Biol. Evol.">
        <title>Complete Genome Sequencing of a Novel Gloeobacter Species from a Waterfall Cave in Mexico.</title>
        <authorList>
            <person name="Saw J.H."/>
            <person name="Cardona T."/>
            <person name="Montejano G."/>
        </authorList>
    </citation>
    <scope>NUCLEOTIDE SEQUENCE [LARGE SCALE GENOMIC DNA]</scope>
    <source>
        <strain evidence="2">MG652769</strain>
    </source>
</reference>
<dbReference type="SUPFAM" id="SSF51735">
    <property type="entry name" value="NAD(P)-binding Rossmann-fold domains"/>
    <property type="match status" value="1"/>
</dbReference>
<dbReference type="Gene3D" id="3.30.360.10">
    <property type="entry name" value="Dihydrodipicolinate Reductase, domain 2"/>
    <property type="match status" value="1"/>
</dbReference>